<dbReference type="RefSeq" id="WP_064039071.1">
    <property type="nucleotide sequence ID" value="NZ_LUUJ01000012.1"/>
</dbReference>
<dbReference type="AlphaFoldDB" id="A0A177NRY1"/>
<sequence length="418" mass="48772">MQYVLPALILIALSPFLWLYEQIGPEWFWGIPASGIAIRQLRHQFILKRRKADKEAAKKREIEAKSRKRLETQQEFAERIHRQAQENIHAREQRESARRVHVAERDDGSLEVAWREQMEEVKRAWKNGDFDFARTWLQKMAYTLTAAKAPEAVHDKFKALMVAFTRDDPLYTNIMSQVVPAIKANPGVVQSTLAKRFSEYDAEHFRYALYFAAESGDIVRVKKGRSYALTLPNQQESKSVKSEGMRLDTPLDLPGHSFIDQLKWLETWACLPKGILTQRVEELAAAWDTEQGMTPVILQCVNGKPWVWPAYEAYAKENNEECEDEARQVKDMAKHVYRKYQSNHRAHHRKLQIDTLTHMRPYWELCGRCASPTGDENATLILDADDTFWDTHRVPWHCDQLDCRCYVNSLSEYERNHP</sequence>
<proteinExistence type="predicted"/>
<dbReference type="Proteomes" id="UP000077857">
    <property type="component" value="Unassembled WGS sequence"/>
</dbReference>
<evidence type="ECO:0000313" key="1">
    <source>
        <dbReference type="EMBL" id="OAI20735.1"/>
    </source>
</evidence>
<accession>A0A177NRY1</accession>
<comment type="caution">
    <text evidence="1">The sequence shown here is derived from an EMBL/GenBank/DDBJ whole genome shotgun (WGS) entry which is preliminary data.</text>
</comment>
<gene>
    <name evidence="1" type="ORF">A1507_22625</name>
</gene>
<dbReference type="OrthoDB" id="9813502at2"/>
<dbReference type="EMBL" id="LUUJ01000012">
    <property type="protein sequence ID" value="OAI20735.1"/>
    <property type="molecule type" value="Genomic_DNA"/>
</dbReference>
<organism evidence="1 2">
    <name type="scientific">Methylomonas koyamae</name>
    <dbReference type="NCBI Taxonomy" id="702114"/>
    <lineage>
        <taxon>Bacteria</taxon>
        <taxon>Pseudomonadati</taxon>
        <taxon>Pseudomonadota</taxon>
        <taxon>Gammaproteobacteria</taxon>
        <taxon>Methylococcales</taxon>
        <taxon>Methylococcaceae</taxon>
        <taxon>Methylomonas</taxon>
    </lineage>
</organism>
<protein>
    <submittedName>
        <fullName evidence="1">Uncharacterized protein</fullName>
    </submittedName>
</protein>
<reference evidence="1 2" key="1">
    <citation type="submission" date="2016-03" db="EMBL/GenBank/DDBJ databases">
        <authorList>
            <person name="Ploux O."/>
        </authorList>
    </citation>
    <scope>NUCLEOTIDE SEQUENCE [LARGE SCALE GENOMIC DNA]</scope>
    <source>
        <strain evidence="1 2">R-45378</strain>
    </source>
</reference>
<evidence type="ECO:0000313" key="2">
    <source>
        <dbReference type="Proteomes" id="UP000077857"/>
    </source>
</evidence>
<name>A0A177NRY1_9GAMM</name>